<evidence type="ECO:0000256" key="3">
    <source>
        <dbReference type="ARBA" id="ARBA00022527"/>
    </source>
</evidence>
<accession>A0A8H7VD27</accession>
<dbReference type="Gene3D" id="3.30.200.20">
    <property type="entry name" value="Phosphorylase Kinase, domain 1"/>
    <property type="match status" value="1"/>
</dbReference>
<protein>
    <recommendedName>
        <fullName evidence="2">non-specific serine/threonine protein kinase</fullName>
        <ecNumber evidence="2">2.7.11.1</ecNumber>
    </recommendedName>
</protein>
<reference evidence="14 15" key="1">
    <citation type="submission" date="2020-12" db="EMBL/GenBank/DDBJ databases">
        <title>Metabolic potential, ecology and presence of endohyphal bacteria is reflected in genomic diversity of Mucoromycotina.</title>
        <authorList>
            <person name="Muszewska A."/>
            <person name="Okrasinska A."/>
            <person name="Steczkiewicz K."/>
            <person name="Drgas O."/>
            <person name="Orlowska M."/>
            <person name="Perlinska-Lenart U."/>
            <person name="Aleksandrzak-Piekarczyk T."/>
            <person name="Szatraj K."/>
            <person name="Zielenkiewicz U."/>
            <person name="Pilsyk S."/>
            <person name="Malc E."/>
            <person name="Mieczkowski P."/>
            <person name="Kruszewska J.S."/>
            <person name="Biernat P."/>
            <person name="Pawlowska J."/>
        </authorList>
    </citation>
    <scope>NUCLEOTIDE SEQUENCE [LARGE SCALE GENOMIC DNA]</scope>
    <source>
        <strain evidence="14 15">CBS 142.35</strain>
    </source>
</reference>
<evidence type="ECO:0000256" key="8">
    <source>
        <dbReference type="ARBA" id="ARBA00047899"/>
    </source>
</evidence>
<evidence type="ECO:0000313" key="15">
    <source>
        <dbReference type="Proteomes" id="UP000646827"/>
    </source>
</evidence>
<evidence type="ECO:0000256" key="9">
    <source>
        <dbReference type="ARBA" id="ARBA00048679"/>
    </source>
</evidence>
<gene>
    <name evidence="14" type="ORF">INT45_013640</name>
</gene>
<dbReference type="InterPro" id="IPR017441">
    <property type="entry name" value="Protein_kinase_ATP_BS"/>
</dbReference>
<dbReference type="InterPro" id="IPR011009">
    <property type="entry name" value="Kinase-like_dom_sf"/>
</dbReference>
<evidence type="ECO:0000259" key="13">
    <source>
        <dbReference type="PROSITE" id="PS50011"/>
    </source>
</evidence>
<dbReference type="InterPro" id="IPR050629">
    <property type="entry name" value="STE20/SPS1-PAK"/>
</dbReference>
<keyword evidence="3 11" id="KW-0723">Serine/threonine-protein kinase</keyword>
<keyword evidence="6" id="KW-0418">Kinase</keyword>
<comment type="caution">
    <text evidence="14">The sequence shown here is derived from an EMBL/GenBank/DDBJ whole genome shotgun (WGS) entry which is preliminary data.</text>
</comment>
<keyword evidence="4" id="KW-0808">Transferase</keyword>
<name>A0A8H7VD27_9FUNG</name>
<feature type="domain" description="Protein kinase" evidence="13">
    <location>
        <begin position="204"/>
        <end position="454"/>
    </location>
</feature>
<keyword evidence="15" id="KW-1185">Reference proteome</keyword>
<dbReference type="SMART" id="SM00220">
    <property type="entry name" value="S_TKc"/>
    <property type="match status" value="1"/>
</dbReference>
<dbReference type="Pfam" id="PF00069">
    <property type="entry name" value="Pkinase"/>
    <property type="match status" value="1"/>
</dbReference>
<dbReference type="GO" id="GO:0004674">
    <property type="term" value="F:protein serine/threonine kinase activity"/>
    <property type="evidence" value="ECO:0007669"/>
    <property type="project" value="UniProtKB-KW"/>
</dbReference>
<feature type="region of interest" description="Disordered" evidence="12">
    <location>
        <begin position="40"/>
        <end position="81"/>
    </location>
</feature>
<sequence length="478" mass="54541">MLRHIQQQQQQQHNEQANTITPPFGLSNICNNGKLITHKRGLTGSKRTSLGNLRKSKSSTTADNRRRQSCARRNNGGLPLDINLKRRSTGCLRRPSLLSTDTAVSSTRMKEKWRAPGKSEIPNIFGPDCFLKYAEGLSSHKTYSMFRPSNPQKNVSKRPWLPAGKCPEIPQLPPLVRSANEFERKLRRALPNVPVSSLDPHNKYGGFKEIGTGVNGSVVGAIHRYKNNVVVAIKRCRLHPDTEYRAAIIRELRIMATGHMNLIRLREVSLWRDDVWIAMDLMRCSVFAILCKRGLPEEYAIYIACEVLKALDHLHTKGFIHRDIKCENLLLGWHGQVKLADFGLATRTNRNNWERLGTSKWMSPEVIREQPYDEKIDMWSLGITLIEMMDRVPPHYLVKDDLQLFAAILSEPSPAFVYSYPTMYMRGLVAWLLDFTPHTRPTAKDVLREIDAHVQGKLLRCCSPMDLGRFVHYVLTSS</sequence>
<dbReference type="PROSITE" id="PS00107">
    <property type="entry name" value="PROTEIN_KINASE_ATP"/>
    <property type="match status" value="1"/>
</dbReference>
<evidence type="ECO:0000256" key="12">
    <source>
        <dbReference type="SAM" id="MobiDB-lite"/>
    </source>
</evidence>
<dbReference type="EC" id="2.7.11.1" evidence="2"/>
<evidence type="ECO:0000256" key="2">
    <source>
        <dbReference type="ARBA" id="ARBA00012513"/>
    </source>
</evidence>
<keyword evidence="7 10" id="KW-0067">ATP-binding</keyword>
<dbReference type="SUPFAM" id="SSF56112">
    <property type="entry name" value="Protein kinase-like (PK-like)"/>
    <property type="match status" value="1"/>
</dbReference>
<feature type="region of interest" description="Disordered" evidence="12">
    <location>
        <begin position="1"/>
        <end position="24"/>
    </location>
</feature>
<dbReference type="EMBL" id="JAEPRB010000221">
    <property type="protein sequence ID" value="KAG2218586.1"/>
    <property type="molecule type" value="Genomic_DNA"/>
</dbReference>
<dbReference type="GO" id="GO:0005737">
    <property type="term" value="C:cytoplasm"/>
    <property type="evidence" value="ECO:0007669"/>
    <property type="project" value="TreeGrafter"/>
</dbReference>
<evidence type="ECO:0000256" key="7">
    <source>
        <dbReference type="ARBA" id="ARBA00022840"/>
    </source>
</evidence>
<evidence type="ECO:0000256" key="11">
    <source>
        <dbReference type="RuleBase" id="RU000304"/>
    </source>
</evidence>
<dbReference type="GO" id="GO:0005524">
    <property type="term" value="F:ATP binding"/>
    <property type="evidence" value="ECO:0007669"/>
    <property type="project" value="UniProtKB-UniRule"/>
</dbReference>
<dbReference type="InterPro" id="IPR000719">
    <property type="entry name" value="Prot_kinase_dom"/>
</dbReference>
<dbReference type="Proteomes" id="UP000646827">
    <property type="component" value="Unassembled WGS sequence"/>
</dbReference>
<organism evidence="14 15">
    <name type="scientific">Circinella minor</name>
    <dbReference type="NCBI Taxonomy" id="1195481"/>
    <lineage>
        <taxon>Eukaryota</taxon>
        <taxon>Fungi</taxon>
        <taxon>Fungi incertae sedis</taxon>
        <taxon>Mucoromycota</taxon>
        <taxon>Mucoromycotina</taxon>
        <taxon>Mucoromycetes</taxon>
        <taxon>Mucorales</taxon>
        <taxon>Lichtheimiaceae</taxon>
        <taxon>Circinella</taxon>
    </lineage>
</organism>
<feature type="compositionally biased region" description="Low complexity" evidence="12">
    <location>
        <begin position="1"/>
        <end position="12"/>
    </location>
</feature>
<proteinExistence type="inferred from homology"/>
<dbReference type="InterPro" id="IPR008271">
    <property type="entry name" value="Ser/Thr_kinase_AS"/>
</dbReference>
<evidence type="ECO:0000313" key="14">
    <source>
        <dbReference type="EMBL" id="KAG2218586.1"/>
    </source>
</evidence>
<dbReference type="PANTHER" id="PTHR48012:SF10">
    <property type="entry name" value="FI20177P1"/>
    <property type="match status" value="1"/>
</dbReference>
<dbReference type="PROSITE" id="PS50011">
    <property type="entry name" value="PROTEIN_KINASE_DOM"/>
    <property type="match status" value="1"/>
</dbReference>
<dbReference type="PANTHER" id="PTHR48012">
    <property type="entry name" value="STERILE20-LIKE KINASE, ISOFORM B-RELATED"/>
    <property type="match status" value="1"/>
</dbReference>
<feature type="binding site" evidence="10">
    <location>
        <position position="234"/>
    </location>
    <ligand>
        <name>ATP</name>
        <dbReference type="ChEBI" id="CHEBI:30616"/>
    </ligand>
</feature>
<comment type="catalytic activity">
    <reaction evidence="9">
        <text>L-seryl-[protein] + ATP = O-phospho-L-seryl-[protein] + ADP + H(+)</text>
        <dbReference type="Rhea" id="RHEA:17989"/>
        <dbReference type="Rhea" id="RHEA-COMP:9863"/>
        <dbReference type="Rhea" id="RHEA-COMP:11604"/>
        <dbReference type="ChEBI" id="CHEBI:15378"/>
        <dbReference type="ChEBI" id="CHEBI:29999"/>
        <dbReference type="ChEBI" id="CHEBI:30616"/>
        <dbReference type="ChEBI" id="CHEBI:83421"/>
        <dbReference type="ChEBI" id="CHEBI:456216"/>
        <dbReference type="EC" id="2.7.11.1"/>
    </reaction>
</comment>
<dbReference type="AlphaFoldDB" id="A0A8H7VD27"/>
<dbReference type="Gene3D" id="1.10.510.10">
    <property type="entry name" value="Transferase(Phosphotransferase) domain 1"/>
    <property type="match status" value="1"/>
</dbReference>
<evidence type="ECO:0000256" key="4">
    <source>
        <dbReference type="ARBA" id="ARBA00022679"/>
    </source>
</evidence>
<evidence type="ECO:0000256" key="6">
    <source>
        <dbReference type="ARBA" id="ARBA00022777"/>
    </source>
</evidence>
<evidence type="ECO:0000256" key="5">
    <source>
        <dbReference type="ARBA" id="ARBA00022741"/>
    </source>
</evidence>
<dbReference type="OrthoDB" id="2914378at2759"/>
<dbReference type="PROSITE" id="PS00108">
    <property type="entry name" value="PROTEIN_KINASE_ST"/>
    <property type="match status" value="1"/>
</dbReference>
<keyword evidence="5 10" id="KW-0547">Nucleotide-binding</keyword>
<comment type="similarity">
    <text evidence="1">Belongs to the protein kinase superfamily. STE Ser/Thr protein kinase family. STE20 subfamily.</text>
</comment>
<comment type="catalytic activity">
    <reaction evidence="8">
        <text>L-threonyl-[protein] + ATP = O-phospho-L-threonyl-[protein] + ADP + H(+)</text>
        <dbReference type="Rhea" id="RHEA:46608"/>
        <dbReference type="Rhea" id="RHEA-COMP:11060"/>
        <dbReference type="Rhea" id="RHEA-COMP:11605"/>
        <dbReference type="ChEBI" id="CHEBI:15378"/>
        <dbReference type="ChEBI" id="CHEBI:30013"/>
        <dbReference type="ChEBI" id="CHEBI:30616"/>
        <dbReference type="ChEBI" id="CHEBI:61977"/>
        <dbReference type="ChEBI" id="CHEBI:456216"/>
        <dbReference type="EC" id="2.7.11.1"/>
    </reaction>
</comment>
<evidence type="ECO:0000256" key="10">
    <source>
        <dbReference type="PROSITE-ProRule" id="PRU10141"/>
    </source>
</evidence>
<evidence type="ECO:0000256" key="1">
    <source>
        <dbReference type="ARBA" id="ARBA00008874"/>
    </source>
</evidence>